<comment type="caution">
    <text evidence="1">The sequence shown here is derived from an EMBL/GenBank/DDBJ whole genome shotgun (WGS) entry which is preliminary data.</text>
</comment>
<dbReference type="VEuPathDB" id="VectorBase:LDEU002760"/>
<gene>
    <name evidence="1" type="ORF">B4U80_00675</name>
</gene>
<name>A0A443SP15_9ACAR</name>
<protein>
    <submittedName>
        <fullName evidence="1">Uncharacterized protein</fullName>
    </submittedName>
</protein>
<keyword evidence="2" id="KW-1185">Reference proteome</keyword>
<evidence type="ECO:0000313" key="2">
    <source>
        <dbReference type="Proteomes" id="UP000288716"/>
    </source>
</evidence>
<evidence type="ECO:0000313" key="1">
    <source>
        <dbReference type="EMBL" id="RWS29280.1"/>
    </source>
</evidence>
<proteinExistence type="predicted"/>
<sequence length="305" mass="34953">MDFIPVVDDEDDNSRFERLDIVIEKVNKAIKEGKIDGKILTIETLYFPANAEWVIDPELTLHIFPTKCVSIIRIFFEKGKVCKDIVGIKDYVPKLIGGGGFFKKPEFEQFSDCIQRASEWLSENPELDLKNAQCLEVKIKSISQIDTGIMSHSADRGDYIRIFRMAYTKSTDRQQLPPPPPIYLSSVIFTPAGHETSVHEIKRKMHEWVVAATLEINSSGEKPLHRPRLLSAETVEIFTKDFSEEEIRSETENTFQFNRIGTMNSFLYMAFRVYFDVGFYGRKCRSKSISSTVGTNKHDANCQLM</sequence>
<reference evidence="1 2" key="1">
    <citation type="journal article" date="2018" name="Gigascience">
        <title>Genomes of trombidid mites reveal novel predicted allergens and laterally-transferred genes associated with secondary metabolism.</title>
        <authorList>
            <person name="Dong X."/>
            <person name="Chaisiri K."/>
            <person name="Xia D."/>
            <person name="Armstrong S.D."/>
            <person name="Fang Y."/>
            <person name="Donnelly M.J."/>
            <person name="Kadowaki T."/>
            <person name="McGarry J.W."/>
            <person name="Darby A.C."/>
            <person name="Makepeace B.L."/>
        </authorList>
    </citation>
    <scope>NUCLEOTIDE SEQUENCE [LARGE SCALE GENOMIC DNA]</scope>
    <source>
        <strain evidence="1">UoL-UT</strain>
    </source>
</reference>
<organism evidence="1 2">
    <name type="scientific">Leptotrombidium deliense</name>
    <dbReference type="NCBI Taxonomy" id="299467"/>
    <lineage>
        <taxon>Eukaryota</taxon>
        <taxon>Metazoa</taxon>
        <taxon>Ecdysozoa</taxon>
        <taxon>Arthropoda</taxon>
        <taxon>Chelicerata</taxon>
        <taxon>Arachnida</taxon>
        <taxon>Acari</taxon>
        <taxon>Acariformes</taxon>
        <taxon>Trombidiformes</taxon>
        <taxon>Prostigmata</taxon>
        <taxon>Anystina</taxon>
        <taxon>Parasitengona</taxon>
        <taxon>Trombiculoidea</taxon>
        <taxon>Trombiculidae</taxon>
        <taxon>Leptotrombidium</taxon>
    </lineage>
</organism>
<accession>A0A443SP15</accession>
<dbReference type="Proteomes" id="UP000288716">
    <property type="component" value="Unassembled WGS sequence"/>
</dbReference>
<dbReference type="AlphaFoldDB" id="A0A443SP15"/>
<dbReference type="STRING" id="299467.A0A443SP15"/>
<dbReference type="OrthoDB" id="6492873at2759"/>
<dbReference type="EMBL" id="NCKV01000987">
    <property type="protein sequence ID" value="RWS29280.1"/>
    <property type="molecule type" value="Genomic_DNA"/>
</dbReference>